<organism evidence="2 3">
    <name type="scientific">Odoribacter laneus YIT 12061</name>
    <dbReference type="NCBI Taxonomy" id="742817"/>
    <lineage>
        <taxon>Bacteria</taxon>
        <taxon>Pseudomonadati</taxon>
        <taxon>Bacteroidota</taxon>
        <taxon>Bacteroidia</taxon>
        <taxon>Bacteroidales</taxon>
        <taxon>Odoribacteraceae</taxon>
        <taxon>Odoribacter</taxon>
    </lineage>
</organism>
<dbReference type="PATRIC" id="fig|742817.3.peg.1876"/>
<dbReference type="RefSeq" id="WP_009136905.1">
    <property type="nucleotide sequence ID" value="NZ_JH594596.1"/>
</dbReference>
<dbReference type="Proteomes" id="UP000004892">
    <property type="component" value="Unassembled WGS sequence"/>
</dbReference>
<reference evidence="2 3" key="1">
    <citation type="submission" date="2012-01" db="EMBL/GenBank/DDBJ databases">
        <title>The Genome Sequence of Odoribacter laneus YIT 12061.</title>
        <authorList>
            <consortium name="The Broad Institute Genome Sequencing Platform"/>
            <person name="Earl A."/>
            <person name="Ward D."/>
            <person name="Feldgarden M."/>
            <person name="Gevers D."/>
            <person name="Morotomi M."/>
            <person name="Young S.K."/>
            <person name="Zeng Q."/>
            <person name="Gargeya S."/>
            <person name="Fitzgerald M."/>
            <person name="Haas B."/>
            <person name="Abouelleil A."/>
            <person name="Alvarado L."/>
            <person name="Arachchi H.M."/>
            <person name="Berlin A."/>
            <person name="Chapman S.B."/>
            <person name="Gearin G."/>
            <person name="Goldberg J."/>
            <person name="Griggs A."/>
            <person name="Gujja S."/>
            <person name="Hansen M."/>
            <person name="Heiman D."/>
            <person name="Howarth C."/>
            <person name="Larimer J."/>
            <person name="Lui A."/>
            <person name="MacDonald P.J.P."/>
            <person name="McCowen C."/>
            <person name="Montmayeur A."/>
            <person name="Murphy C."/>
            <person name="Neiman D."/>
            <person name="Pearson M."/>
            <person name="Priest M."/>
            <person name="Roberts A."/>
            <person name="Saif S."/>
            <person name="Shea T."/>
            <person name="Sisk P."/>
            <person name="Stolte C."/>
            <person name="Sykes S."/>
            <person name="Wortman J."/>
            <person name="Nusbaum C."/>
            <person name="Birren B."/>
        </authorList>
    </citation>
    <scope>NUCLEOTIDE SEQUENCE [LARGE SCALE GENOMIC DNA]</scope>
    <source>
        <strain evidence="2 3">YIT 12061</strain>
    </source>
</reference>
<evidence type="ECO:0000313" key="2">
    <source>
        <dbReference type="EMBL" id="EHP47150.1"/>
    </source>
</evidence>
<evidence type="ECO:0000256" key="1">
    <source>
        <dbReference type="SAM" id="SignalP"/>
    </source>
</evidence>
<feature type="chain" id="PRO_5003549503" description="DUF4468 domain-containing protein" evidence="1">
    <location>
        <begin position="20"/>
        <end position="175"/>
    </location>
</feature>
<dbReference type="GeneID" id="98069322"/>
<evidence type="ECO:0000313" key="3">
    <source>
        <dbReference type="Proteomes" id="UP000004892"/>
    </source>
</evidence>
<gene>
    <name evidence="2" type="ORF">HMPREF9449_01757</name>
</gene>
<proteinExistence type="predicted"/>
<dbReference type="AlphaFoldDB" id="H1DHM1"/>
<dbReference type="EMBL" id="ADMC01000023">
    <property type="protein sequence ID" value="EHP47150.1"/>
    <property type="molecule type" value="Genomic_DNA"/>
</dbReference>
<keyword evidence="3" id="KW-1185">Reference proteome</keyword>
<dbReference type="STRING" id="742817.HMPREF9449_01757"/>
<feature type="signal peptide" evidence="1">
    <location>
        <begin position="1"/>
        <end position="19"/>
    </location>
</feature>
<accession>H1DHM1</accession>
<sequence length="175" mass="19906">MKKLFLIVFTFVIYSVTCAQFVITPNGYKSEKGEDYIVYEFPAKAKVELFKAVSTNILKTMSGSLPAYYSNSEDFIVMTNVVRKFVNKGICALTVEYILRFAIEEGRVLVYAPEVNFHGTANGAEILLFPCAGKNWAGRHFYIYSKEGKLQEKEIKDQIEAYFNKEMTDLIGSIK</sequence>
<protein>
    <recommendedName>
        <fullName evidence="4">DUF4468 domain-containing protein</fullName>
    </recommendedName>
</protein>
<keyword evidence="1" id="KW-0732">Signal</keyword>
<evidence type="ECO:0008006" key="4">
    <source>
        <dbReference type="Google" id="ProtNLM"/>
    </source>
</evidence>
<comment type="caution">
    <text evidence="2">The sequence shown here is derived from an EMBL/GenBank/DDBJ whole genome shotgun (WGS) entry which is preliminary data.</text>
</comment>
<dbReference type="HOGENOM" id="CLU_1531015_0_0_10"/>
<name>H1DHM1_9BACT</name>